<dbReference type="InterPro" id="IPR001789">
    <property type="entry name" value="Sig_transdc_resp-reg_receiver"/>
</dbReference>
<evidence type="ECO:0000313" key="4">
    <source>
        <dbReference type="EMBL" id="TDT15132.1"/>
    </source>
</evidence>
<evidence type="ECO:0000256" key="2">
    <source>
        <dbReference type="SAM" id="MobiDB-lite"/>
    </source>
</evidence>
<evidence type="ECO:0000256" key="1">
    <source>
        <dbReference type="PROSITE-ProRule" id="PRU00169"/>
    </source>
</evidence>
<sequence length="171" mass="17834">MGFAPPSTAPGNVSAVHILLATDADWIVAEVTAALGGPDTSFTVVRSGQLVAKVAAEREPDLVITDLQVGTMGGFAITLALRNDESVDALPHLPVVMLLDREADVYIAQRSDAEAWVIKPLDALRLRRAMNAALAGETYHEGVPVAPAPEPEATDGEEDPAAAEEETANAG</sequence>
<accession>A0A4R7HVW5</accession>
<feature type="modified residue" description="4-aspartylphosphate" evidence="1">
    <location>
        <position position="66"/>
    </location>
</feature>
<dbReference type="GO" id="GO:0000160">
    <property type="term" value="P:phosphorelay signal transduction system"/>
    <property type="evidence" value="ECO:0007669"/>
    <property type="project" value="InterPro"/>
</dbReference>
<feature type="domain" description="Response regulatory" evidence="3">
    <location>
        <begin position="17"/>
        <end position="134"/>
    </location>
</feature>
<organism evidence="4 5">
    <name type="scientific">Ilumatobacter fluminis</name>
    <dbReference type="NCBI Taxonomy" id="467091"/>
    <lineage>
        <taxon>Bacteria</taxon>
        <taxon>Bacillati</taxon>
        <taxon>Actinomycetota</taxon>
        <taxon>Acidimicrobiia</taxon>
        <taxon>Acidimicrobiales</taxon>
        <taxon>Ilumatobacteraceae</taxon>
        <taxon>Ilumatobacter</taxon>
    </lineage>
</organism>
<feature type="region of interest" description="Disordered" evidence="2">
    <location>
        <begin position="141"/>
        <end position="171"/>
    </location>
</feature>
<dbReference type="AlphaFoldDB" id="A0A4R7HVW5"/>
<keyword evidence="1" id="KW-0597">Phosphoprotein</keyword>
<dbReference type="Proteomes" id="UP000294558">
    <property type="component" value="Unassembled WGS sequence"/>
</dbReference>
<dbReference type="EMBL" id="SOAU01000001">
    <property type="protein sequence ID" value="TDT15132.1"/>
    <property type="molecule type" value="Genomic_DNA"/>
</dbReference>
<dbReference type="SUPFAM" id="SSF52172">
    <property type="entry name" value="CheY-like"/>
    <property type="match status" value="1"/>
</dbReference>
<comment type="caution">
    <text evidence="4">The sequence shown here is derived from an EMBL/GenBank/DDBJ whole genome shotgun (WGS) entry which is preliminary data.</text>
</comment>
<proteinExistence type="predicted"/>
<evidence type="ECO:0000259" key="3">
    <source>
        <dbReference type="PROSITE" id="PS50110"/>
    </source>
</evidence>
<name>A0A4R7HVW5_9ACTN</name>
<gene>
    <name evidence="4" type="ORF">BDK89_0694</name>
</gene>
<dbReference type="PROSITE" id="PS50110">
    <property type="entry name" value="RESPONSE_REGULATORY"/>
    <property type="match status" value="1"/>
</dbReference>
<keyword evidence="5" id="KW-1185">Reference proteome</keyword>
<dbReference type="SMART" id="SM00448">
    <property type="entry name" value="REC"/>
    <property type="match status" value="1"/>
</dbReference>
<dbReference type="OrthoDB" id="5244598at2"/>
<dbReference type="Gene3D" id="3.40.50.2300">
    <property type="match status" value="1"/>
</dbReference>
<dbReference type="Pfam" id="PF00072">
    <property type="entry name" value="Response_reg"/>
    <property type="match status" value="1"/>
</dbReference>
<feature type="compositionally biased region" description="Acidic residues" evidence="2">
    <location>
        <begin position="152"/>
        <end position="171"/>
    </location>
</feature>
<dbReference type="InterPro" id="IPR011006">
    <property type="entry name" value="CheY-like_superfamily"/>
</dbReference>
<evidence type="ECO:0000313" key="5">
    <source>
        <dbReference type="Proteomes" id="UP000294558"/>
    </source>
</evidence>
<reference evidence="4 5" key="1">
    <citation type="submission" date="2019-03" db="EMBL/GenBank/DDBJ databases">
        <title>Sequencing the genomes of 1000 actinobacteria strains.</title>
        <authorList>
            <person name="Klenk H.-P."/>
        </authorList>
    </citation>
    <scope>NUCLEOTIDE SEQUENCE [LARGE SCALE GENOMIC DNA]</scope>
    <source>
        <strain evidence="4 5">DSM 18936</strain>
    </source>
</reference>
<protein>
    <submittedName>
        <fullName evidence="4">Response regulator receiver domain-containing protein</fullName>
    </submittedName>
</protein>